<name>A0ABM0M8E1_SACKO</name>
<proteinExistence type="predicted"/>
<sequence>AAFHFQQGGPEDRHDPYSSSNVKSTNVHIKQQMEFAISQQDYVSVFRWILIRSLVNKQYNLLADCWRLLHSTAYQIEYIMELNKSMQDLIISDLETTGTLAAAQERKRHPPPPDPNKPKKANQEEPPPPPPPEERVSYFISTTSSIMFTYVQNVIWVLWKRLNQGIRKLKSTYY</sequence>
<dbReference type="RefSeq" id="XP_006816282.1">
    <property type="nucleotide sequence ID" value="XM_006816219.1"/>
</dbReference>
<evidence type="ECO:0000313" key="2">
    <source>
        <dbReference type="Proteomes" id="UP000694865"/>
    </source>
</evidence>
<feature type="non-terminal residue" evidence="3">
    <location>
        <position position="1"/>
    </location>
</feature>
<accession>A0ABM0M8E1</accession>
<evidence type="ECO:0000256" key="1">
    <source>
        <dbReference type="SAM" id="MobiDB-lite"/>
    </source>
</evidence>
<keyword evidence="2" id="KW-1185">Reference proteome</keyword>
<feature type="region of interest" description="Disordered" evidence="1">
    <location>
        <begin position="1"/>
        <end position="24"/>
    </location>
</feature>
<reference evidence="3" key="1">
    <citation type="submission" date="2025-08" db="UniProtKB">
        <authorList>
            <consortium name="RefSeq"/>
        </authorList>
    </citation>
    <scope>IDENTIFICATION</scope>
    <source>
        <tissue evidence="3">Testes</tissue>
    </source>
</reference>
<feature type="region of interest" description="Disordered" evidence="1">
    <location>
        <begin position="102"/>
        <end position="135"/>
    </location>
</feature>
<protein>
    <submittedName>
        <fullName evidence="3">Uncharacterized protein LOC102804169</fullName>
    </submittedName>
</protein>
<gene>
    <name evidence="3" type="primary">LOC102804169</name>
</gene>
<organism evidence="2 3">
    <name type="scientific">Saccoglossus kowalevskii</name>
    <name type="common">Acorn worm</name>
    <dbReference type="NCBI Taxonomy" id="10224"/>
    <lineage>
        <taxon>Eukaryota</taxon>
        <taxon>Metazoa</taxon>
        <taxon>Hemichordata</taxon>
        <taxon>Enteropneusta</taxon>
        <taxon>Harrimaniidae</taxon>
        <taxon>Saccoglossus</taxon>
    </lineage>
</organism>
<dbReference type="GeneID" id="102804169"/>
<dbReference type="Proteomes" id="UP000694865">
    <property type="component" value="Unplaced"/>
</dbReference>
<evidence type="ECO:0000313" key="3">
    <source>
        <dbReference type="RefSeq" id="XP_006816282.1"/>
    </source>
</evidence>